<dbReference type="NCBIfam" id="TIGR00120">
    <property type="entry name" value="ArgJ"/>
    <property type="match status" value="1"/>
</dbReference>
<comment type="catalytic activity">
    <reaction evidence="5">
        <text>N(2)-acetyl-L-ornithine + L-glutamate = N-acetyl-L-glutamate + L-ornithine</text>
        <dbReference type="Rhea" id="RHEA:15349"/>
        <dbReference type="ChEBI" id="CHEBI:29985"/>
        <dbReference type="ChEBI" id="CHEBI:44337"/>
        <dbReference type="ChEBI" id="CHEBI:46911"/>
        <dbReference type="ChEBI" id="CHEBI:57805"/>
        <dbReference type="EC" id="2.3.1.35"/>
    </reaction>
</comment>
<keyword evidence="5" id="KW-0511">Multifunctional enzyme</keyword>
<comment type="pathway">
    <text evidence="5">Amino-acid biosynthesis; L-arginine biosynthesis; N(2)-acetyl-L-ornithine from L-glutamate: step 1/4.</text>
</comment>
<feature type="binding site" evidence="5">
    <location>
        <position position="159"/>
    </location>
    <ligand>
        <name>substrate</name>
    </ligand>
</feature>
<comment type="catalytic activity">
    <reaction evidence="5">
        <text>L-glutamate + acetyl-CoA = N-acetyl-L-glutamate + CoA + H(+)</text>
        <dbReference type="Rhea" id="RHEA:24292"/>
        <dbReference type="ChEBI" id="CHEBI:15378"/>
        <dbReference type="ChEBI" id="CHEBI:29985"/>
        <dbReference type="ChEBI" id="CHEBI:44337"/>
        <dbReference type="ChEBI" id="CHEBI:57287"/>
        <dbReference type="ChEBI" id="CHEBI:57288"/>
        <dbReference type="EC" id="2.3.1.1"/>
    </reaction>
</comment>
<evidence type="ECO:0000256" key="5">
    <source>
        <dbReference type="HAMAP-Rule" id="MF_01106"/>
    </source>
</evidence>
<dbReference type="GO" id="GO:0004042">
    <property type="term" value="F:L-glutamate N-acetyltransferase activity"/>
    <property type="evidence" value="ECO:0007669"/>
    <property type="project" value="UniProtKB-UniRule"/>
</dbReference>
<evidence type="ECO:0000256" key="4">
    <source>
        <dbReference type="ARBA" id="ARBA00023315"/>
    </source>
</evidence>
<dbReference type="InterPro" id="IPR002813">
    <property type="entry name" value="Arg_biosynth_ArgJ"/>
</dbReference>
<keyword evidence="5" id="KW-0963">Cytoplasm</keyword>
<feature type="site" description="Cleavage; by autolysis" evidence="5">
    <location>
        <begin position="169"/>
        <end position="170"/>
    </location>
</feature>
<gene>
    <name evidence="5 6" type="primary">argJ</name>
    <name evidence="6" type="ORF">ENT52_08460</name>
</gene>
<comment type="pathway">
    <text evidence="5">Amino-acid biosynthesis; L-arginine biosynthesis; L-ornithine and N-acetyl-L-glutamate from L-glutamate and N(2)-acetyl-L-ornithine (cyclic): step 1/1.</text>
</comment>
<dbReference type="SUPFAM" id="SSF56266">
    <property type="entry name" value="DmpA/ArgJ-like"/>
    <property type="match status" value="1"/>
</dbReference>
<proteinExistence type="inferred from homology"/>
<dbReference type="EMBL" id="DSYZ01000159">
    <property type="protein sequence ID" value="HGT83738.1"/>
    <property type="molecule type" value="Genomic_DNA"/>
</dbReference>
<comment type="function">
    <text evidence="5">Catalyzes two activities which are involved in the cyclic version of arginine biosynthesis: the synthesis of N-acetylglutamate from glutamate and acetyl-CoA as the acetyl donor, and of ornithine by transacetylation between N(2)-acetylornithine and glutamate.</text>
</comment>
<feature type="chain" id="PRO_5029987402" description="Arginine biosynthesis bifunctional protein ArgJ beta chain" evidence="5">
    <location>
        <begin position="170"/>
        <end position="375"/>
    </location>
</feature>
<accession>A0A7J3M4T2</accession>
<comment type="similarity">
    <text evidence="1 5">Belongs to the ArgJ family.</text>
</comment>
<dbReference type="EC" id="2.3.1.1" evidence="5"/>
<dbReference type="Gene3D" id="3.10.20.340">
    <property type="entry name" value="ArgJ beta chain, C-terminal domain"/>
    <property type="match status" value="1"/>
</dbReference>
<dbReference type="Pfam" id="PF01960">
    <property type="entry name" value="ArgJ"/>
    <property type="match status" value="1"/>
</dbReference>
<dbReference type="HAMAP" id="MF_01106">
    <property type="entry name" value="ArgJ"/>
    <property type="match status" value="1"/>
</dbReference>
<dbReference type="PANTHER" id="PTHR23100">
    <property type="entry name" value="ARGININE BIOSYNTHESIS BIFUNCTIONAL PROTEIN ARGJ"/>
    <property type="match status" value="1"/>
</dbReference>
<dbReference type="PANTHER" id="PTHR23100:SF0">
    <property type="entry name" value="ARGININE BIOSYNTHESIS BIFUNCTIONAL PROTEIN ARGJ, MITOCHONDRIAL"/>
    <property type="match status" value="1"/>
</dbReference>
<evidence type="ECO:0000256" key="3">
    <source>
        <dbReference type="ARBA" id="ARBA00022813"/>
    </source>
</evidence>
<feature type="binding site" evidence="5">
    <location>
        <position position="139"/>
    </location>
    <ligand>
        <name>substrate</name>
    </ligand>
</feature>
<feature type="binding site" evidence="5">
    <location>
        <position position="370"/>
    </location>
    <ligand>
        <name>substrate</name>
    </ligand>
</feature>
<dbReference type="Gene3D" id="3.60.70.12">
    <property type="entry name" value="L-amino peptidase D-ALA esterase/amidase"/>
    <property type="match status" value="1"/>
</dbReference>
<keyword evidence="2 5" id="KW-0808">Transferase</keyword>
<dbReference type="GO" id="GO:0005737">
    <property type="term" value="C:cytoplasm"/>
    <property type="evidence" value="ECO:0007669"/>
    <property type="project" value="UniProtKB-SubCell"/>
</dbReference>
<dbReference type="InterPro" id="IPR042195">
    <property type="entry name" value="ArgJ_beta_C"/>
</dbReference>
<feature type="site" description="Involved in the stabilization of negative charge on the oxyanion by the formation of the oxyanion hole" evidence="5">
    <location>
        <position position="101"/>
    </location>
</feature>
<comment type="subunit">
    <text evidence="5">Heterotetramer of two alpha and two beta chains.</text>
</comment>
<name>A0A7J3M4T2_ARCFL</name>
<dbReference type="GO" id="GO:0004358">
    <property type="term" value="F:L-glutamate N-acetyltransferase activity, acting on acetyl-L-ornithine as donor"/>
    <property type="evidence" value="ECO:0007669"/>
    <property type="project" value="UniProtKB-UniRule"/>
</dbReference>
<dbReference type="GO" id="GO:0006526">
    <property type="term" value="P:L-arginine biosynthetic process"/>
    <property type="evidence" value="ECO:0007669"/>
    <property type="project" value="UniProtKB-UniRule"/>
</dbReference>
<evidence type="ECO:0000256" key="1">
    <source>
        <dbReference type="ARBA" id="ARBA00006774"/>
    </source>
</evidence>
<evidence type="ECO:0000313" key="6">
    <source>
        <dbReference type="EMBL" id="HGT83738.1"/>
    </source>
</evidence>
<comment type="caution">
    <text evidence="6">The sequence shown here is derived from an EMBL/GenBank/DDBJ whole genome shotgun (WGS) entry which is preliminary data.</text>
</comment>
<dbReference type="InterPro" id="IPR016117">
    <property type="entry name" value="ArgJ-like_dom_sf"/>
</dbReference>
<keyword evidence="3 5" id="KW-0068">Autocatalytic cleavage</keyword>
<organism evidence="6">
    <name type="scientific">Archaeoglobus fulgidus</name>
    <dbReference type="NCBI Taxonomy" id="2234"/>
    <lineage>
        <taxon>Archaea</taxon>
        <taxon>Methanobacteriati</taxon>
        <taxon>Methanobacteriota</taxon>
        <taxon>Archaeoglobi</taxon>
        <taxon>Archaeoglobales</taxon>
        <taxon>Archaeoglobaceae</taxon>
        <taxon>Archaeoglobus</taxon>
    </lineage>
</organism>
<dbReference type="CDD" id="cd02152">
    <property type="entry name" value="OAT"/>
    <property type="match status" value="1"/>
</dbReference>
<dbReference type="EC" id="2.3.1.35" evidence="5"/>
<protein>
    <recommendedName>
        <fullName evidence="5">Arginine biosynthesis bifunctional protein ArgJ</fullName>
    </recommendedName>
    <domain>
        <recommendedName>
            <fullName evidence="5">Glutamate N-acetyltransferase</fullName>
            <ecNumber evidence="5">2.3.1.35</ecNumber>
        </recommendedName>
        <alternativeName>
            <fullName evidence="5">Ornithine acetyltransferase</fullName>
            <shortName evidence="5">OATase</shortName>
        </alternativeName>
        <alternativeName>
            <fullName evidence="5">Ornithine transacetylase</fullName>
        </alternativeName>
    </domain>
    <domain>
        <recommendedName>
            <fullName evidence="5">Amino-acid acetyltransferase</fullName>
            <ecNumber evidence="5">2.3.1.1</ecNumber>
        </recommendedName>
        <alternativeName>
            <fullName evidence="5">N-acetylglutamate synthase</fullName>
            <shortName evidence="5">AGSase</shortName>
        </alternativeName>
    </domain>
    <component>
        <recommendedName>
            <fullName evidence="5">Arginine biosynthesis bifunctional protein ArgJ alpha chain</fullName>
        </recommendedName>
    </component>
    <component>
        <recommendedName>
            <fullName evidence="5">Arginine biosynthesis bifunctional protein ArgJ beta chain</fullName>
        </recommendedName>
    </component>
</protein>
<reference evidence="6" key="1">
    <citation type="journal article" date="2020" name="mSystems">
        <title>Genome- and Community-Level Interaction Insights into Carbon Utilization and Element Cycling Functions of Hydrothermarchaeota in Hydrothermal Sediment.</title>
        <authorList>
            <person name="Zhou Z."/>
            <person name="Liu Y."/>
            <person name="Xu W."/>
            <person name="Pan J."/>
            <person name="Luo Z.H."/>
            <person name="Li M."/>
        </authorList>
    </citation>
    <scope>NUCLEOTIDE SEQUENCE [LARGE SCALE GENOMIC DNA]</scope>
    <source>
        <strain evidence="6">SpSt-587</strain>
    </source>
</reference>
<feature type="site" description="Involved in the stabilization of negative charge on the oxyanion by the formation of the oxyanion hole" evidence="5">
    <location>
        <position position="100"/>
    </location>
</feature>
<dbReference type="UniPathway" id="UPA00068">
    <property type="reaction ID" value="UER00106"/>
</dbReference>
<comment type="subcellular location">
    <subcellularLocation>
        <location evidence="5">Cytoplasm</location>
    </subcellularLocation>
</comment>
<keyword evidence="5" id="KW-0055">Arginine biosynthesis</keyword>
<keyword evidence="5" id="KW-0028">Amino-acid biosynthesis</keyword>
<feature type="active site" description="Nucleophile" evidence="5">
    <location>
        <position position="170"/>
    </location>
</feature>
<feature type="chain" id="PRO_5029987403" description="Arginine biosynthesis bifunctional protein ArgJ alpha chain" evidence="5">
    <location>
        <begin position="1"/>
        <end position="169"/>
    </location>
</feature>
<dbReference type="AlphaFoldDB" id="A0A7J3M4T2"/>
<dbReference type="GO" id="GO:0006592">
    <property type="term" value="P:ornithine biosynthetic process"/>
    <property type="evidence" value="ECO:0007669"/>
    <property type="project" value="TreeGrafter"/>
</dbReference>
<feature type="binding site" evidence="5">
    <location>
        <position position="375"/>
    </location>
    <ligand>
        <name>substrate</name>
    </ligand>
</feature>
<feature type="binding site" evidence="5">
    <location>
        <position position="170"/>
    </location>
    <ligand>
        <name>substrate</name>
    </ligand>
</feature>
<feature type="binding site" evidence="5">
    <location>
        <position position="247"/>
    </location>
    <ligand>
        <name>substrate</name>
    </ligand>
</feature>
<dbReference type="NCBIfam" id="NF003802">
    <property type="entry name" value="PRK05388.1"/>
    <property type="match status" value="1"/>
</dbReference>
<keyword evidence="4 5" id="KW-0012">Acyltransferase</keyword>
<sequence>MELTDLGVLCNGVKEGKLGLGLAKFNGTIAGVFTSNKIKAAPVIICKENISLGYAKGLIVNSGNANAYTGERGIEDAKEMCKIAANLFNCDAKEIAIASTGVIGRRLDMEWIRKKAVEVFSGLGNTRECAERFANSIRTTDRFIKKAFSEKAKISAIAKGAGMIAPNLATMLCFIFTSAKFETGELYEMLKNAVKPLNRLTVDGDTSTNDTVLLIALGKERVERDVFEEELTKVCYSIAKQIAKDGEGATKVFEVFVKGAKSSKDAELVAKAIANSLLVKTAIFGSDPNWGRIISAIGYSGAEVDEKITIAFENDEHNVKLVDNGVITGMEREAKEVMKGDFKIIVDLHKGNCEDFAIGCDLSYDYVKINSEYTT</sequence>
<evidence type="ECO:0000256" key="2">
    <source>
        <dbReference type="ARBA" id="ARBA00022679"/>
    </source>
</evidence>